<dbReference type="PROSITE" id="PS50005">
    <property type="entry name" value="TPR"/>
    <property type="match status" value="2"/>
</dbReference>
<feature type="repeat" description="TPR" evidence="1">
    <location>
        <begin position="553"/>
        <end position="586"/>
    </location>
</feature>
<evidence type="ECO:0008006" key="5">
    <source>
        <dbReference type="Google" id="ProtNLM"/>
    </source>
</evidence>
<accession>A0A7M7TGY2</accession>
<dbReference type="InterPro" id="IPR011990">
    <property type="entry name" value="TPR-like_helical_dom_sf"/>
</dbReference>
<feature type="compositionally biased region" description="Basic and acidic residues" evidence="2">
    <location>
        <begin position="52"/>
        <end position="67"/>
    </location>
</feature>
<dbReference type="PANTHER" id="PTHR45153">
    <property type="entry name" value="TETRATRICOPEPTIDE REPEAT PROTEIN 16"/>
    <property type="match status" value="1"/>
</dbReference>
<dbReference type="PANTHER" id="PTHR45153:SF1">
    <property type="entry name" value="TETRATRICOPEPTIDE REPEAT PROTEIN 16"/>
    <property type="match status" value="1"/>
</dbReference>
<feature type="region of interest" description="Disordered" evidence="2">
    <location>
        <begin position="1"/>
        <end position="322"/>
    </location>
</feature>
<feature type="compositionally biased region" description="Basic and acidic residues" evidence="2">
    <location>
        <begin position="212"/>
        <end position="227"/>
    </location>
</feature>
<feature type="compositionally biased region" description="Acidic residues" evidence="2">
    <location>
        <begin position="449"/>
        <end position="465"/>
    </location>
</feature>
<dbReference type="SUPFAM" id="SSF48452">
    <property type="entry name" value="TPR-like"/>
    <property type="match status" value="2"/>
</dbReference>
<feature type="compositionally biased region" description="Polar residues" evidence="2">
    <location>
        <begin position="12"/>
        <end position="22"/>
    </location>
</feature>
<protein>
    <recommendedName>
        <fullName evidence="5">Tetratricopeptide repeat protein 16</fullName>
    </recommendedName>
</protein>
<evidence type="ECO:0000256" key="1">
    <source>
        <dbReference type="PROSITE-ProRule" id="PRU00339"/>
    </source>
</evidence>
<feature type="compositionally biased region" description="Polar residues" evidence="2">
    <location>
        <begin position="279"/>
        <end position="298"/>
    </location>
</feature>
<dbReference type="RefSeq" id="XP_792693.3">
    <property type="nucleotide sequence ID" value="XM_787600.5"/>
</dbReference>
<dbReference type="KEGG" id="spu:587891"/>
<name>A0A7M7TGY2_STRPU</name>
<evidence type="ECO:0000313" key="4">
    <source>
        <dbReference type="Proteomes" id="UP000007110"/>
    </source>
</evidence>
<feature type="compositionally biased region" description="Basic and acidic residues" evidence="2">
    <location>
        <begin position="410"/>
        <end position="433"/>
    </location>
</feature>
<dbReference type="OMA" id="RYYLMRG"/>
<evidence type="ECO:0000256" key="2">
    <source>
        <dbReference type="SAM" id="MobiDB-lite"/>
    </source>
</evidence>
<dbReference type="InterPro" id="IPR019734">
    <property type="entry name" value="TPR_rpt"/>
</dbReference>
<dbReference type="EnsemblMetazoa" id="XM_787600">
    <property type="protein sequence ID" value="XP_792693"/>
    <property type="gene ID" value="LOC587891"/>
</dbReference>
<keyword evidence="1" id="KW-0802">TPR repeat</keyword>
<feature type="compositionally biased region" description="Acidic residues" evidence="2">
    <location>
        <begin position="265"/>
        <end position="277"/>
    </location>
</feature>
<keyword evidence="4" id="KW-1185">Reference proteome</keyword>
<feature type="compositionally biased region" description="Polar residues" evidence="2">
    <location>
        <begin position="104"/>
        <end position="125"/>
    </location>
</feature>
<dbReference type="InParanoid" id="A0A7M7TGY2"/>
<dbReference type="SMART" id="SM00028">
    <property type="entry name" value="TPR"/>
    <property type="match status" value="9"/>
</dbReference>
<feature type="compositionally biased region" description="Basic and acidic residues" evidence="2">
    <location>
        <begin position="236"/>
        <end position="251"/>
    </location>
</feature>
<dbReference type="GeneID" id="587891"/>
<organism evidence="3 4">
    <name type="scientific">Strongylocentrotus purpuratus</name>
    <name type="common">Purple sea urchin</name>
    <dbReference type="NCBI Taxonomy" id="7668"/>
    <lineage>
        <taxon>Eukaryota</taxon>
        <taxon>Metazoa</taxon>
        <taxon>Echinodermata</taxon>
        <taxon>Eleutherozoa</taxon>
        <taxon>Echinozoa</taxon>
        <taxon>Echinoidea</taxon>
        <taxon>Euechinoidea</taxon>
        <taxon>Echinacea</taxon>
        <taxon>Camarodonta</taxon>
        <taxon>Echinidea</taxon>
        <taxon>Strongylocentrotidae</taxon>
        <taxon>Strongylocentrotus</taxon>
    </lineage>
</organism>
<dbReference type="Gene3D" id="1.25.40.10">
    <property type="entry name" value="Tetratricopeptide repeat domain"/>
    <property type="match status" value="5"/>
</dbReference>
<evidence type="ECO:0000313" key="3">
    <source>
        <dbReference type="EnsemblMetazoa" id="XP_792693"/>
    </source>
</evidence>
<proteinExistence type="predicted"/>
<dbReference type="Proteomes" id="UP000007110">
    <property type="component" value="Unassembled WGS sequence"/>
</dbReference>
<reference evidence="4" key="1">
    <citation type="submission" date="2015-02" db="EMBL/GenBank/DDBJ databases">
        <title>Genome sequencing for Strongylocentrotus purpuratus.</title>
        <authorList>
            <person name="Murali S."/>
            <person name="Liu Y."/>
            <person name="Vee V."/>
            <person name="English A."/>
            <person name="Wang M."/>
            <person name="Skinner E."/>
            <person name="Han Y."/>
            <person name="Muzny D.M."/>
            <person name="Worley K.C."/>
            <person name="Gibbs R.A."/>
        </authorList>
    </citation>
    <scope>NUCLEOTIDE SEQUENCE</scope>
</reference>
<feature type="region of interest" description="Disordered" evidence="2">
    <location>
        <begin position="359"/>
        <end position="470"/>
    </location>
</feature>
<reference evidence="3" key="2">
    <citation type="submission" date="2021-01" db="UniProtKB">
        <authorList>
            <consortium name="EnsemblMetazoa"/>
        </authorList>
    </citation>
    <scope>IDENTIFICATION</scope>
</reference>
<feature type="compositionally biased region" description="Basic and acidic residues" evidence="2">
    <location>
        <begin position="381"/>
        <end position="401"/>
    </location>
</feature>
<feature type="repeat" description="TPR" evidence="1">
    <location>
        <begin position="594"/>
        <end position="627"/>
    </location>
</feature>
<feature type="compositionally biased region" description="Basic and acidic residues" evidence="2">
    <location>
        <begin position="185"/>
        <end position="197"/>
    </location>
</feature>
<dbReference type="OrthoDB" id="1926212at2759"/>
<feature type="compositionally biased region" description="Basic and acidic residues" evidence="2">
    <location>
        <begin position="126"/>
        <end position="146"/>
    </location>
</feature>
<dbReference type="AlphaFoldDB" id="A0A7M7TGY2"/>
<sequence>MSQVKEEDQLNALGTSESNSVQVVIEPATPNEKKRGRAKEILNMEETQQNGKDGKEMFEMASEHELDNCTQVPADESRSDNSNNDIAQKSHLELNQPVEIDNANGPQVANVCDSTNSLVQNSSGNLEKDSQDEIERQPSSEVKMDETEGPEIAVSTEHRDSASEVEELEQSKSESSNSSAPLSGTEHELQDENKEVIEENVNNKMDGSFSNTKKDESNEVKEEDVNNKLDGSFSNTKKDESNEVKEADVNNKLDGSLSNTKKDESDEVKEEDVDNEMDGSSSNTKTDNETRFQVTTDILTEDMEPGPQGNESSLEGSVGDKERTIKTPESIAVSVDLSVNNLAPGQSLSRMSNKSEFVYNEHDFPTPDYDIYGPTPTPMASDRRQFSPSKREGHTVSRGEGAKSVTFADEISKGSEVDPDNKDSGNLSDKEEPDREDQDQDSAVADQEKQEEEEAEQITEQENDESRDIFPTAVSEETIAEAKRKQQDGLTQKESLAIEFFGASKFEPESMEDVVTKKAYQHFEVGCRLVDEGDYRRAVISLDKGLNLLPKEVKFYLMRGEAYLQLCDFQSAILNLKKACVLQPDNHDYYARLAFVYYFQGQSLFDQCLFPEALESFSRAAEMRPEIIAYHTRSIACLAALQRHGECLALVNKRLETERTNPDLYIMRARLHQLFRNTTLCYYDLKDALALNPDQIEAKTLMKELEQKAEENRNHATRLQLQGKFKDSLTKITIAIEMNPSVSDYHLQRGALHRRLHDYNAAIDDFLLAMDKTEHNEYSTVYTDAQRQLLLTYNDFAVECFVGGHFEEAILLLNKALKGEKREKGLYINRGDCFFRLQELHFALADYHQASELDGCDAGIRSRVAAIHNQFGLQDYEEHSYQDAEARFTVAIQHNPKHGTYYISRCKVRLMMENQNGARQDFLMGLHLDSSNTEILTLMPRIYPGKSVGDVMRTKHAKEAKIAADNAVITASPIILPAMGSSAQDSREGGLFHTDGSKRVNFDPGLISDTAVPPLKYCMNEQDFNRALTKQKKKISNHVKTLLNERGSMRAEKPKLNPVPPPRPYEVKGGHWKNPEPAIKPGWRTFSLGIGLME</sequence>